<feature type="coiled-coil region" evidence="4">
    <location>
        <begin position="1"/>
        <end position="102"/>
    </location>
</feature>
<feature type="compositionally biased region" description="Polar residues" evidence="5">
    <location>
        <begin position="520"/>
        <end position="532"/>
    </location>
</feature>
<evidence type="ECO:0000256" key="4">
    <source>
        <dbReference type="SAM" id="Coils"/>
    </source>
</evidence>
<reference evidence="6" key="1">
    <citation type="journal article" date="2023" name="G3 (Bethesda)">
        <title>Whole genome assembly and annotation of the endangered Caribbean coral Acropora cervicornis.</title>
        <authorList>
            <person name="Selwyn J.D."/>
            <person name="Vollmer S.V."/>
        </authorList>
    </citation>
    <scope>NUCLEOTIDE SEQUENCE</scope>
    <source>
        <strain evidence="6">K2</strain>
    </source>
</reference>
<evidence type="ECO:0000313" key="7">
    <source>
        <dbReference type="Proteomes" id="UP001249851"/>
    </source>
</evidence>
<dbReference type="InterPro" id="IPR001680">
    <property type="entry name" value="WD40_rpt"/>
</dbReference>
<dbReference type="AlphaFoldDB" id="A0AAD9Q7U9"/>
<comment type="caution">
    <text evidence="6">The sequence shown here is derived from an EMBL/GenBank/DDBJ whole genome shotgun (WGS) entry which is preliminary data.</text>
</comment>
<gene>
    <name evidence="6" type="ORF">P5673_021583</name>
</gene>
<dbReference type="SUPFAM" id="SSF50978">
    <property type="entry name" value="WD40 repeat-like"/>
    <property type="match status" value="1"/>
</dbReference>
<dbReference type="Proteomes" id="UP001249851">
    <property type="component" value="Unassembled WGS sequence"/>
</dbReference>
<dbReference type="InterPro" id="IPR019775">
    <property type="entry name" value="WD40_repeat_CS"/>
</dbReference>
<sequence length="532" mass="58992">MADKEDQLKLTSNEIKKFRKKLRQIKNLEELDRDLSEEELLKISKKDEFRSKVQHLVAKFEELKSDAQKMETEQTHVEAASIDQEEQRANESTELLAETNGNSYEDAPIEIPEQDINEATVSQADEQAFVLEARPAIRIPDVVLEAQTRRAPLLPSDSMTMRFHVRNFEGHNDIIYGVDCQGSVLVSGGRDTMLKFWNADTGREIKSMASSSGFQTEQYSVLTGSKDCSMKIWSLAKGQITRSMYAFSPVECLDCNCNNVTAAGLEGGKVELWDLESGTSLRSVRGHDEDAVTAIKDDRVVSGSACGVVKIWDVRDNSLKPVMSSEHTSASNATEGVTVKPRRVRCLATTQDAVYWGDDGVNMKAMDLKTGKLRKIPNHVTEFGCTGAMATTGKCLVSAGYDLDRGNGYLNVRSLPSEEYLATVDDENTGCITCLSCTETTNDKVTLHRMCSGGLELKVWDQLPRSKVKKRTRPETDDVCVTAKHVRRYGLPDISDTESSEEDEDQPEGDDSDDEDDVSNTGSTSRSWCAIS</sequence>
<dbReference type="PROSITE" id="PS50082">
    <property type="entry name" value="WD_REPEATS_2"/>
    <property type="match status" value="2"/>
</dbReference>
<keyword evidence="4" id="KW-0175">Coiled coil</keyword>
<reference evidence="6" key="2">
    <citation type="journal article" date="2023" name="Science">
        <title>Genomic signatures of disease resistance in endangered staghorn corals.</title>
        <authorList>
            <person name="Vollmer S.V."/>
            <person name="Selwyn J.D."/>
            <person name="Despard B.A."/>
            <person name="Roesel C.L."/>
        </authorList>
    </citation>
    <scope>NUCLEOTIDE SEQUENCE</scope>
    <source>
        <strain evidence="6">K2</strain>
    </source>
</reference>
<dbReference type="Gene3D" id="2.130.10.10">
    <property type="entry name" value="YVTN repeat-like/Quinoprotein amine dehydrogenase"/>
    <property type="match status" value="1"/>
</dbReference>
<dbReference type="InterPro" id="IPR036322">
    <property type="entry name" value="WD40_repeat_dom_sf"/>
</dbReference>
<dbReference type="EMBL" id="JARQWQ010000056">
    <property type="protein sequence ID" value="KAK2556358.1"/>
    <property type="molecule type" value="Genomic_DNA"/>
</dbReference>
<dbReference type="Pfam" id="PF00400">
    <property type="entry name" value="WD40"/>
    <property type="match status" value="2"/>
</dbReference>
<evidence type="ECO:0000256" key="3">
    <source>
        <dbReference type="PROSITE-ProRule" id="PRU00221"/>
    </source>
</evidence>
<feature type="compositionally biased region" description="Acidic residues" evidence="5">
    <location>
        <begin position="495"/>
        <end position="518"/>
    </location>
</feature>
<keyword evidence="2" id="KW-0677">Repeat</keyword>
<dbReference type="PROSITE" id="PS00678">
    <property type="entry name" value="WD_REPEATS_1"/>
    <property type="match status" value="1"/>
</dbReference>
<proteinExistence type="predicted"/>
<dbReference type="PANTHER" id="PTHR22847:SF722">
    <property type="entry name" value="NOVEL PROTEIN"/>
    <property type="match status" value="1"/>
</dbReference>
<protein>
    <submittedName>
        <fullName evidence="6">Mitochondrial division protein 1</fullName>
    </submittedName>
</protein>
<accession>A0AAD9Q7U9</accession>
<evidence type="ECO:0000256" key="2">
    <source>
        <dbReference type="ARBA" id="ARBA00022737"/>
    </source>
</evidence>
<feature type="repeat" description="WD" evidence="3">
    <location>
        <begin position="168"/>
        <end position="207"/>
    </location>
</feature>
<keyword evidence="1 3" id="KW-0853">WD repeat</keyword>
<evidence type="ECO:0000313" key="6">
    <source>
        <dbReference type="EMBL" id="KAK2556358.1"/>
    </source>
</evidence>
<organism evidence="6 7">
    <name type="scientific">Acropora cervicornis</name>
    <name type="common">Staghorn coral</name>
    <dbReference type="NCBI Taxonomy" id="6130"/>
    <lineage>
        <taxon>Eukaryota</taxon>
        <taxon>Metazoa</taxon>
        <taxon>Cnidaria</taxon>
        <taxon>Anthozoa</taxon>
        <taxon>Hexacorallia</taxon>
        <taxon>Scleractinia</taxon>
        <taxon>Astrocoeniina</taxon>
        <taxon>Acroporidae</taxon>
        <taxon>Acropora</taxon>
    </lineage>
</organism>
<evidence type="ECO:0000256" key="5">
    <source>
        <dbReference type="SAM" id="MobiDB-lite"/>
    </source>
</evidence>
<feature type="repeat" description="WD" evidence="3">
    <location>
        <begin position="221"/>
        <end position="243"/>
    </location>
</feature>
<evidence type="ECO:0000256" key="1">
    <source>
        <dbReference type="ARBA" id="ARBA00022574"/>
    </source>
</evidence>
<name>A0AAD9Q7U9_ACRCE</name>
<dbReference type="PANTHER" id="PTHR22847">
    <property type="entry name" value="WD40 REPEAT PROTEIN"/>
    <property type="match status" value="1"/>
</dbReference>
<keyword evidence="7" id="KW-1185">Reference proteome</keyword>
<dbReference type="SMART" id="SM00320">
    <property type="entry name" value="WD40"/>
    <property type="match status" value="5"/>
</dbReference>
<feature type="region of interest" description="Disordered" evidence="5">
    <location>
        <begin position="489"/>
        <end position="532"/>
    </location>
</feature>
<dbReference type="InterPro" id="IPR015943">
    <property type="entry name" value="WD40/YVTN_repeat-like_dom_sf"/>
</dbReference>